<evidence type="ECO:0000313" key="11">
    <source>
        <dbReference type="Proteomes" id="UP000746471"/>
    </source>
</evidence>
<gene>
    <name evidence="10" type="ORF">KHM83_05430</name>
</gene>
<evidence type="ECO:0000256" key="5">
    <source>
        <dbReference type="ARBA" id="ARBA00022989"/>
    </source>
</evidence>
<evidence type="ECO:0000256" key="2">
    <source>
        <dbReference type="ARBA" id="ARBA00005346"/>
    </source>
</evidence>
<evidence type="ECO:0000256" key="1">
    <source>
        <dbReference type="ARBA" id="ARBA00004651"/>
    </source>
</evidence>
<comment type="caution">
    <text evidence="10">The sequence shown here is derived from an EMBL/GenBank/DDBJ whole genome shotgun (WGS) entry which is preliminary data.</text>
</comment>
<dbReference type="Proteomes" id="UP000746471">
    <property type="component" value="Unassembled WGS sequence"/>
</dbReference>
<sequence>MIRYGPIFCVVLLLVSAFYFQRTKRVHMIHQISGGIFFIAFILMLFNFYYINAYGAYLYPSFLSQVLGFKVISTLSVLVISVFYMTIAAITWFSNYSLRKYIDPSKIPTYYSLMHIMNAAITIVVFTDTFVTLYVAYVIIIMAAYHMIQIKNKVAAPYEKLRFLTMNLFGLFLLFVGLAMMVYKTHAMDFEMLHAALNTFQSEDANYYTLSMTLCIVGLGVNGVLFPFFAWMPDLFATTPAPLSAQLSAVTIKISPIVMMKLVFSGYGITLFNALHLNSVLVILGIASMLSGSIFAIHQQDLKKMIAYSTISQLGYVYLAIGIGNEYGIRIALYQLLAHVVTKAAIYMSVGSMYEQVGTTEIKRLKGVGKQLPITLGCFALGAISMVGIPILPGFITKWNLSLATLTSGSVIPLFVILISAILNATYYSTDYNQWLFWS</sequence>
<feature type="transmembrane region" description="Helical" evidence="8">
    <location>
        <begin position="305"/>
        <end position="325"/>
    </location>
</feature>
<feature type="transmembrane region" description="Helical" evidence="8">
    <location>
        <begin position="243"/>
        <end position="264"/>
    </location>
</feature>
<evidence type="ECO:0000313" key="10">
    <source>
        <dbReference type="EMBL" id="MBS7526108.1"/>
    </source>
</evidence>
<evidence type="ECO:0000256" key="7">
    <source>
        <dbReference type="RuleBase" id="RU000320"/>
    </source>
</evidence>
<feature type="transmembrane region" description="Helical" evidence="8">
    <location>
        <begin position="276"/>
        <end position="298"/>
    </location>
</feature>
<evidence type="ECO:0000256" key="4">
    <source>
        <dbReference type="ARBA" id="ARBA00022692"/>
    </source>
</evidence>
<accession>A0ABS5PLU5</accession>
<dbReference type="EMBL" id="JAHBCL010000007">
    <property type="protein sequence ID" value="MBS7526108.1"/>
    <property type="molecule type" value="Genomic_DNA"/>
</dbReference>
<evidence type="ECO:0000256" key="3">
    <source>
        <dbReference type="ARBA" id="ARBA00022475"/>
    </source>
</evidence>
<dbReference type="Pfam" id="PF00361">
    <property type="entry name" value="Proton_antipo_M"/>
    <property type="match status" value="1"/>
</dbReference>
<name>A0ABS5PLU5_9FIRM</name>
<feature type="transmembrane region" description="Helical" evidence="8">
    <location>
        <begin position="374"/>
        <end position="396"/>
    </location>
</feature>
<keyword evidence="5 8" id="KW-1133">Transmembrane helix</keyword>
<proteinExistence type="inferred from homology"/>
<organism evidence="10 11">
    <name type="scientific">Fusibacter paucivorans</name>
    <dbReference type="NCBI Taxonomy" id="76009"/>
    <lineage>
        <taxon>Bacteria</taxon>
        <taxon>Bacillati</taxon>
        <taxon>Bacillota</taxon>
        <taxon>Clostridia</taxon>
        <taxon>Eubacteriales</taxon>
        <taxon>Eubacteriales Family XII. Incertae Sedis</taxon>
        <taxon>Fusibacter</taxon>
    </lineage>
</organism>
<keyword evidence="3" id="KW-1003">Cell membrane</keyword>
<feature type="domain" description="NADH:quinone oxidoreductase/Mrp antiporter transmembrane" evidence="9">
    <location>
        <begin position="130"/>
        <end position="421"/>
    </location>
</feature>
<keyword evidence="6 8" id="KW-0472">Membrane</keyword>
<feature type="transmembrane region" description="Helical" evidence="8">
    <location>
        <begin position="71"/>
        <end position="93"/>
    </location>
</feature>
<reference evidence="10 11" key="1">
    <citation type="submission" date="2021-05" db="EMBL/GenBank/DDBJ databases">
        <title>Fusibacter ferrireducens sp. nov., an anaerobic, sulfur- and Fe-reducing bacterium isolated from the mangrove sediment.</title>
        <authorList>
            <person name="Qiu D."/>
        </authorList>
    </citation>
    <scope>NUCLEOTIDE SEQUENCE [LARGE SCALE GENOMIC DNA]</scope>
    <source>
        <strain evidence="10 11">DSM 12116</strain>
    </source>
</reference>
<keyword evidence="11" id="KW-1185">Reference proteome</keyword>
<comment type="similarity">
    <text evidence="2">Belongs to the CPA3 antiporters (TC 2.A.63) subunit D family.</text>
</comment>
<feature type="transmembrane region" description="Helical" evidence="8">
    <location>
        <begin position="161"/>
        <end position="183"/>
    </location>
</feature>
<dbReference type="PANTHER" id="PTHR42703">
    <property type="entry name" value="NADH DEHYDROGENASE"/>
    <property type="match status" value="1"/>
</dbReference>
<evidence type="ECO:0000256" key="6">
    <source>
        <dbReference type="ARBA" id="ARBA00023136"/>
    </source>
</evidence>
<comment type="subcellular location">
    <subcellularLocation>
        <location evidence="1">Cell membrane</location>
        <topology evidence="1">Multi-pass membrane protein</topology>
    </subcellularLocation>
    <subcellularLocation>
        <location evidence="7">Membrane</location>
        <topology evidence="7">Multi-pass membrane protein</topology>
    </subcellularLocation>
</comment>
<feature type="transmembrane region" description="Helical" evidence="8">
    <location>
        <begin position="36"/>
        <end position="59"/>
    </location>
</feature>
<evidence type="ECO:0000256" key="8">
    <source>
        <dbReference type="SAM" id="Phobius"/>
    </source>
</evidence>
<feature type="transmembrane region" description="Helical" evidence="8">
    <location>
        <begin position="113"/>
        <end position="140"/>
    </location>
</feature>
<evidence type="ECO:0000259" key="9">
    <source>
        <dbReference type="Pfam" id="PF00361"/>
    </source>
</evidence>
<feature type="transmembrane region" description="Helical" evidence="8">
    <location>
        <begin position="402"/>
        <end position="423"/>
    </location>
</feature>
<feature type="transmembrane region" description="Helical" evidence="8">
    <location>
        <begin position="207"/>
        <end position="231"/>
    </location>
</feature>
<dbReference type="InterPro" id="IPR001750">
    <property type="entry name" value="ND/Mrp_TM"/>
</dbReference>
<keyword evidence="4 7" id="KW-0812">Transmembrane</keyword>
<dbReference type="PANTHER" id="PTHR42703:SF1">
    <property type="entry name" value="NA(+)_H(+) ANTIPORTER SUBUNIT D1"/>
    <property type="match status" value="1"/>
</dbReference>
<dbReference type="RefSeq" id="WP_213235892.1">
    <property type="nucleotide sequence ID" value="NZ_JAHBCL010000007.1"/>
</dbReference>
<protein>
    <recommendedName>
        <fullName evidence="9">NADH:quinone oxidoreductase/Mrp antiporter transmembrane domain-containing protein</fullName>
    </recommendedName>
</protein>
<dbReference type="InterPro" id="IPR050586">
    <property type="entry name" value="CPA3_Na-H_Antiporter_D"/>
</dbReference>